<comment type="caution">
    <text evidence="3">The sequence shown here is derived from an EMBL/GenBank/DDBJ whole genome shotgun (WGS) entry which is preliminary data.</text>
</comment>
<keyword evidence="1" id="KW-0863">Zinc-finger</keyword>
<evidence type="ECO:0000313" key="3">
    <source>
        <dbReference type="EMBL" id="OXR45215.1"/>
    </source>
</evidence>
<dbReference type="PROSITE" id="PS50966">
    <property type="entry name" value="ZF_SWIM"/>
    <property type="match status" value="1"/>
</dbReference>
<keyword evidence="1" id="KW-0862">Zinc</keyword>
<dbReference type="GO" id="GO:0008270">
    <property type="term" value="F:zinc ion binding"/>
    <property type="evidence" value="ECO:0007669"/>
    <property type="project" value="UniProtKB-KW"/>
</dbReference>
<organism evidence="3 4">
    <name type="scientific">Nocardia cerradoensis</name>
    <dbReference type="NCBI Taxonomy" id="85688"/>
    <lineage>
        <taxon>Bacteria</taxon>
        <taxon>Bacillati</taxon>
        <taxon>Actinomycetota</taxon>
        <taxon>Actinomycetes</taxon>
        <taxon>Mycobacteriales</taxon>
        <taxon>Nocardiaceae</taxon>
        <taxon>Nocardia</taxon>
    </lineage>
</organism>
<name>A0A231H8N1_9NOCA</name>
<evidence type="ECO:0000259" key="2">
    <source>
        <dbReference type="PROSITE" id="PS50966"/>
    </source>
</evidence>
<dbReference type="PANTHER" id="PTHR38133">
    <property type="entry name" value="SLR1429 PROTEIN"/>
    <property type="match status" value="1"/>
</dbReference>
<keyword evidence="4" id="KW-1185">Reference proteome</keyword>
<protein>
    <recommendedName>
        <fullName evidence="2">SWIM-type domain-containing protein</fullName>
    </recommendedName>
</protein>
<evidence type="ECO:0000256" key="1">
    <source>
        <dbReference type="PROSITE-ProRule" id="PRU00325"/>
    </source>
</evidence>
<keyword evidence="1" id="KW-0479">Metal-binding</keyword>
<dbReference type="AlphaFoldDB" id="A0A231H8N1"/>
<feature type="domain" description="SWIM-type" evidence="2">
    <location>
        <begin position="138"/>
        <end position="166"/>
    </location>
</feature>
<sequence length="262" mass="28539">MSPAPEYPVPDFSVYGKRRPVRGGVEPRSRRGSFARSWWGRAFLDAVEQVADAGRLARGRTYARSGQVVNYHIEPGAVAAEVQGSQPRPFTSVLTLRVLRDDRLDELVGQVRGTPGMLAQLASGALPQELGPLLLPDTAAELDFSCTCPDDGWPCKHVAALCYIVAERLDESPAIMLTLRGLDLDTLIRGVQEDSGPTVSDDIYGENVVLPDLPAPQFRAAIEDLDPIPLRQALRMTSEDESVAEAGMRELRALYRALESSG</sequence>
<evidence type="ECO:0000313" key="4">
    <source>
        <dbReference type="Proteomes" id="UP000215506"/>
    </source>
</evidence>
<accession>A0A231H8N1</accession>
<reference evidence="3 4" key="1">
    <citation type="submission" date="2017-07" db="EMBL/GenBank/DDBJ databases">
        <title>First draft Genome Sequence of Nocardia cerradoensis isolated from human infection.</title>
        <authorList>
            <person name="Carrasco G."/>
        </authorList>
    </citation>
    <scope>NUCLEOTIDE SEQUENCE [LARGE SCALE GENOMIC DNA]</scope>
    <source>
        <strain evidence="3 4">CNM20130759</strain>
    </source>
</reference>
<dbReference type="PANTHER" id="PTHR38133:SF1">
    <property type="entry name" value="SLR1429 PROTEIN"/>
    <property type="match status" value="1"/>
</dbReference>
<dbReference type="RefSeq" id="WP_094025286.1">
    <property type="nucleotide sequence ID" value="NZ_NGAF01000004.1"/>
</dbReference>
<dbReference type="Pfam" id="PF04434">
    <property type="entry name" value="SWIM"/>
    <property type="match status" value="1"/>
</dbReference>
<gene>
    <name evidence="3" type="ORF">B7C42_02340</name>
</gene>
<proteinExistence type="predicted"/>
<dbReference type="InterPro" id="IPR007527">
    <property type="entry name" value="Znf_SWIM"/>
</dbReference>
<dbReference type="Proteomes" id="UP000215506">
    <property type="component" value="Unassembled WGS sequence"/>
</dbReference>
<dbReference type="EMBL" id="NGAF01000004">
    <property type="protein sequence ID" value="OXR45215.1"/>
    <property type="molecule type" value="Genomic_DNA"/>
</dbReference>